<evidence type="ECO:0000313" key="2">
    <source>
        <dbReference type="EMBL" id="GGK26445.1"/>
    </source>
</evidence>
<feature type="signal peptide" evidence="1">
    <location>
        <begin position="1"/>
        <end position="32"/>
    </location>
</feature>
<keyword evidence="1" id="KW-0732">Signal</keyword>
<name>A0ABQ2EV97_9ACTN</name>
<evidence type="ECO:0008006" key="4">
    <source>
        <dbReference type="Google" id="ProtNLM"/>
    </source>
</evidence>
<evidence type="ECO:0000313" key="3">
    <source>
        <dbReference type="Proteomes" id="UP000660265"/>
    </source>
</evidence>
<reference evidence="3" key="1">
    <citation type="journal article" date="2019" name="Int. J. Syst. Evol. Microbiol.">
        <title>The Global Catalogue of Microorganisms (GCM) 10K type strain sequencing project: providing services to taxonomists for standard genome sequencing and annotation.</title>
        <authorList>
            <consortium name="The Broad Institute Genomics Platform"/>
            <consortium name="The Broad Institute Genome Sequencing Center for Infectious Disease"/>
            <person name="Wu L."/>
            <person name="Ma J."/>
        </authorList>
    </citation>
    <scope>NUCLEOTIDE SEQUENCE [LARGE SCALE GENOMIC DNA]</scope>
    <source>
        <strain evidence="3">CGMCC 4.7275</strain>
    </source>
</reference>
<comment type="caution">
    <text evidence="2">The sequence shown here is derived from an EMBL/GenBank/DDBJ whole genome shotgun (WGS) entry which is preliminary data.</text>
</comment>
<feature type="chain" id="PRO_5046027987" description="Secreted protein" evidence="1">
    <location>
        <begin position="33"/>
        <end position="305"/>
    </location>
</feature>
<accession>A0ABQ2EV97</accession>
<keyword evidence="3" id="KW-1185">Reference proteome</keyword>
<organism evidence="2 3">
    <name type="scientific">Streptomyces camponoticapitis</name>
    <dbReference type="NCBI Taxonomy" id="1616125"/>
    <lineage>
        <taxon>Bacteria</taxon>
        <taxon>Bacillati</taxon>
        <taxon>Actinomycetota</taxon>
        <taxon>Actinomycetes</taxon>
        <taxon>Kitasatosporales</taxon>
        <taxon>Streptomycetaceae</taxon>
        <taxon>Streptomyces</taxon>
    </lineage>
</organism>
<evidence type="ECO:0000256" key="1">
    <source>
        <dbReference type="SAM" id="SignalP"/>
    </source>
</evidence>
<proteinExistence type="predicted"/>
<dbReference type="EMBL" id="BMMV01000033">
    <property type="protein sequence ID" value="GGK26445.1"/>
    <property type="molecule type" value="Genomic_DNA"/>
</dbReference>
<sequence length="305" mass="32307">MRIPRSRLVLASLAGTLILGCAVAPSTSAAQAPPASVEVRGSRVLDISVGPGGLTAPATTTPGAVTFRASTTDPAAGLIGLTRLSPGVTWERFRDIQRRTLSDDPAVVVQAQTELAASADLLGGVVTHPGLSGSFSQDLTPGTYLLFEYFDLESHPAPRYRWLTVSGAASGTHPTPTATLVSERVAGAPRFTLSGTVKAGRPLKFVNKLPQENEAVFFPLAADVTESDLTSYFDKFGPNGEWPADPPPFDQSKGVGSLPLNPQRSSVIQIPLTTGRYVALTWLKDASDGRTRLVKEGQYKIVEVR</sequence>
<dbReference type="PROSITE" id="PS51257">
    <property type="entry name" value="PROKAR_LIPOPROTEIN"/>
    <property type="match status" value="1"/>
</dbReference>
<dbReference type="RefSeq" id="WP_189111448.1">
    <property type="nucleotide sequence ID" value="NZ_BMMV01000033.1"/>
</dbReference>
<dbReference type="Proteomes" id="UP000660265">
    <property type="component" value="Unassembled WGS sequence"/>
</dbReference>
<gene>
    <name evidence="2" type="ORF">GCM10011583_68030</name>
</gene>
<protein>
    <recommendedName>
        <fullName evidence="4">Secreted protein</fullName>
    </recommendedName>
</protein>